<evidence type="ECO:0000256" key="1">
    <source>
        <dbReference type="ARBA" id="ARBA00022908"/>
    </source>
</evidence>
<keyword evidence="2 4" id="KW-0238">DNA-binding</keyword>
<dbReference type="Gene3D" id="1.10.443.10">
    <property type="entry name" value="Intergrase catalytic core"/>
    <property type="match status" value="1"/>
</dbReference>
<keyword evidence="8" id="KW-1185">Reference proteome</keyword>
<organism evidence="7 8">
    <name type="scientific">Agrobacterium genomosp. 2 str. CFBP 5494</name>
    <dbReference type="NCBI Taxonomy" id="1183436"/>
    <lineage>
        <taxon>Bacteria</taxon>
        <taxon>Pseudomonadati</taxon>
        <taxon>Pseudomonadota</taxon>
        <taxon>Alphaproteobacteria</taxon>
        <taxon>Hyphomicrobiales</taxon>
        <taxon>Rhizobiaceae</taxon>
        <taxon>Rhizobium/Agrobacterium group</taxon>
        <taxon>Agrobacterium</taxon>
        <taxon>Agrobacterium tumefaciens complex</taxon>
    </lineage>
</organism>
<keyword evidence="3" id="KW-0233">DNA recombination</keyword>
<dbReference type="SUPFAM" id="SSF56349">
    <property type="entry name" value="DNA breaking-rejoining enzymes"/>
    <property type="match status" value="1"/>
</dbReference>
<evidence type="ECO:0000256" key="4">
    <source>
        <dbReference type="PROSITE-ProRule" id="PRU01248"/>
    </source>
</evidence>
<proteinExistence type="predicted"/>
<keyword evidence="1" id="KW-0229">DNA integration</keyword>
<evidence type="ECO:0000259" key="6">
    <source>
        <dbReference type="PROSITE" id="PS51900"/>
    </source>
</evidence>
<evidence type="ECO:0000313" key="7">
    <source>
        <dbReference type="EMBL" id="CUW88469.1"/>
    </source>
</evidence>
<dbReference type="PANTHER" id="PTHR30349">
    <property type="entry name" value="PHAGE INTEGRASE-RELATED"/>
    <property type="match status" value="1"/>
</dbReference>
<dbReference type="InterPro" id="IPR011010">
    <property type="entry name" value="DNA_brk_join_enz"/>
</dbReference>
<protein>
    <submittedName>
        <fullName evidence="7">Site-specific recombinase, phage integrase family</fullName>
    </submittedName>
</protein>
<dbReference type="InterPro" id="IPR044068">
    <property type="entry name" value="CB"/>
</dbReference>
<name>A0A9W5AZW2_9HYPH</name>
<dbReference type="EMBL" id="FBVY01000006">
    <property type="protein sequence ID" value="CUW88469.1"/>
    <property type="molecule type" value="Genomic_DNA"/>
</dbReference>
<dbReference type="Gene3D" id="1.10.150.130">
    <property type="match status" value="1"/>
</dbReference>
<dbReference type="InterPro" id="IPR010998">
    <property type="entry name" value="Integrase_recombinase_N"/>
</dbReference>
<dbReference type="InterPro" id="IPR046668">
    <property type="entry name" value="DUF6538"/>
</dbReference>
<dbReference type="Pfam" id="PF20172">
    <property type="entry name" value="DUF6538"/>
    <property type="match status" value="1"/>
</dbReference>
<sequence length="525" mass="58883">MADKYLLNRNGRFFARIVIPKDLRPFLDNKTELRTPLGPDRRTAKARLHAAVSELQAQIAVAERRAMVAKGEAITPGRYPLPVEQIALRNYNQRIAFDTELRNTDNRHAMGLVDDRLVELLREGIAGGLSNDSLETLVGRQIERFRRLGNTTVIKGTPEWRTLARALCVSELEALARVAERDEGDFTGKPEDPLLAAAVEADEIAADLDASDFNNLTFEMVIAEKERLTGMGLGGKVKSATTLEKYRGVVHDFEHHRRSKRVATVTLEEGEGWRNAMLDAGKLSRKTIKDKLATIRAILGWAQEQSRGKLFPATPKGTPFDYLEMPVGEAKDSADRTYTLKDARHLLVTARSAARASFRWIPWIIAHTGARVNEITVLEKRDVFELEGHWFIHIRVGDGRTTKTGKDRKVPVHRALIREGFIDFVKAQPDGKLFPGGVNEDQRLREWIHEKVFPNRKNMPPPNHGFRHLFEDALFAGVSQKAALYITGRASGSSADDYGGSDLRLISIAEQMDKVRDIVSDARDC</sequence>
<dbReference type="GO" id="GO:0003677">
    <property type="term" value="F:DNA binding"/>
    <property type="evidence" value="ECO:0007669"/>
    <property type="project" value="UniProtKB-UniRule"/>
</dbReference>
<dbReference type="InterPro" id="IPR050090">
    <property type="entry name" value="Tyrosine_recombinase_XerCD"/>
</dbReference>
<dbReference type="InterPro" id="IPR013762">
    <property type="entry name" value="Integrase-like_cat_sf"/>
</dbReference>
<dbReference type="PANTHER" id="PTHR30349:SF64">
    <property type="entry name" value="PROPHAGE INTEGRASE INTD-RELATED"/>
    <property type="match status" value="1"/>
</dbReference>
<feature type="domain" description="Core-binding (CB)" evidence="6">
    <location>
        <begin position="215"/>
        <end position="303"/>
    </location>
</feature>
<dbReference type="PROSITE" id="PS51900">
    <property type="entry name" value="CB"/>
    <property type="match status" value="1"/>
</dbReference>
<evidence type="ECO:0000256" key="3">
    <source>
        <dbReference type="ARBA" id="ARBA00023172"/>
    </source>
</evidence>
<dbReference type="Proteomes" id="UP000191933">
    <property type="component" value="Unassembled WGS sequence"/>
</dbReference>
<dbReference type="AlphaFoldDB" id="A0A9W5AZW2"/>
<keyword evidence="5" id="KW-0175">Coiled coil</keyword>
<accession>A0A9W5AZW2</accession>
<feature type="coiled-coil region" evidence="5">
    <location>
        <begin position="45"/>
        <end position="72"/>
    </location>
</feature>
<dbReference type="GO" id="GO:0006310">
    <property type="term" value="P:DNA recombination"/>
    <property type="evidence" value="ECO:0007669"/>
    <property type="project" value="UniProtKB-KW"/>
</dbReference>
<evidence type="ECO:0000313" key="8">
    <source>
        <dbReference type="Proteomes" id="UP000191933"/>
    </source>
</evidence>
<gene>
    <name evidence="7" type="ORF">AGR2A_Cc140070</name>
</gene>
<reference evidence="7 8" key="1">
    <citation type="submission" date="2016-01" db="EMBL/GenBank/DDBJ databases">
        <authorList>
            <person name="Regsiter A."/>
            <person name="william w."/>
        </authorList>
    </citation>
    <scope>NUCLEOTIDE SEQUENCE [LARGE SCALE GENOMIC DNA]</scope>
    <source>
        <strain evidence="7 8">CFBP 5494</strain>
    </source>
</reference>
<comment type="caution">
    <text evidence="7">The sequence shown here is derived from an EMBL/GenBank/DDBJ whole genome shotgun (WGS) entry which is preliminary data.</text>
</comment>
<evidence type="ECO:0000256" key="2">
    <source>
        <dbReference type="ARBA" id="ARBA00023125"/>
    </source>
</evidence>
<evidence type="ECO:0000256" key="5">
    <source>
        <dbReference type="SAM" id="Coils"/>
    </source>
</evidence>
<dbReference type="GO" id="GO:0015074">
    <property type="term" value="P:DNA integration"/>
    <property type="evidence" value="ECO:0007669"/>
    <property type="project" value="UniProtKB-KW"/>
</dbReference>